<dbReference type="AlphaFoldDB" id="A0A4Y3UIR4"/>
<dbReference type="Proteomes" id="UP000319804">
    <property type="component" value="Unassembled WGS sequence"/>
</dbReference>
<feature type="region of interest" description="Disordered" evidence="1">
    <location>
        <begin position="144"/>
        <end position="192"/>
    </location>
</feature>
<evidence type="ECO:0000256" key="1">
    <source>
        <dbReference type="SAM" id="MobiDB-lite"/>
    </source>
</evidence>
<dbReference type="Gene3D" id="3.30.530.20">
    <property type="match status" value="1"/>
</dbReference>
<organism evidence="2 3">
    <name type="scientific">Microbacterium lacticum</name>
    <dbReference type="NCBI Taxonomy" id="33885"/>
    <lineage>
        <taxon>Bacteria</taxon>
        <taxon>Bacillati</taxon>
        <taxon>Actinomycetota</taxon>
        <taxon>Actinomycetes</taxon>
        <taxon>Micrococcales</taxon>
        <taxon>Microbacteriaceae</taxon>
        <taxon>Microbacterium</taxon>
    </lineage>
</organism>
<reference evidence="2 3" key="1">
    <citation type="submission" date="2019-06" db="EMBL/GenBank/DDBJ databases">
        <title>Sequencing the genomes of 1000 actinobacteria strains.</title>
        <authorList>
            <person name="Klenk H.-P."/>
        </authorList>
    </citation>
    <scope>NUCLEOTIDE SEQUENCE [LARGE SCALE GENOMIC DNA]</scope>
    <source>
        <strain evidence="2 3">DSM 20427</strain>
    </source>
</reference>
<gene>
    <name evidence="2" type="ORF">FHX68_1809</name>
</gene>
<feature type="compositionally biased region" description="Low complexity" evidence="1">
    <location>
        <begin position="165"/>
        <end position="192"/>
    </location>
</feature>
<name>A0A4Y3UIR4_9MICO</name>
<proteinExistence type="predicted"/>
<dbReference type="EMBL" id="VFPS01000003">
    <property type="protein sequence ID" value="TQM97812.1"/>
    <property type="molecule type" value="Genomic_DNA"/>
</dbReference>
<dbReference type="RefSeq" id="WP_141379322.1">
    <property type="nucleotide sequence ID" value="NZ_BJNA01000005.1"/>
</dbReference>
<evidence type="ECO:0000313" key="2">
    <source>
        <dbReference type="EMBL" id="TQM97812.1"/>
    </source>
</evidence>
<dbReference type="OrthoDB" id="4483486at2"/>
<protein>
    <submittedName>
        <fullName evidence="2">Polyketide cyclase/dehydrase/lipid transport protein</fullName>
    </submittedName>
</protein>
<dbReference type="InterPro" id="IPR019587">
    <property type="entry name" value="Polyketide_cyclase/dehydratase"/>
</dbReference>
<sequence>MATASVRLFDCTPDDVFAVLGDGWLYPVWVVGAARMRDVDPEWPAEGAHIHHSLGGWPILLDDDTQIVEWSPPHRMKLRAKAGPLGRGVVVIEVKPRGTGCVVRLGEEPVAGTAAKLPRFVWAPMLHLRNEETLRRLAFLSEGRRREREAGENSARTTVPDPAEGTPDAEAAADVAAATDAAAAASGEGPAA</sequence>
<comment type="caution">
    <text evidence="2">The sequence shown here is derived from an EMBL/GenBank/DDBJ whole genome shotgun (WGS) entry which is preliminary data.</text>
</comment>
<keyword evidence="3" id="KW-1185">Reference proteome</keyword>
<dbReference type="Pfam" id="PF10604">
    <property type="entry name" value="Polyketide_cyc2"/>
    <property type="match status" value="1"/>
</dbReference>
<accession>A0A4Y3UIR4</accession>
<evidence type="ECO:0000313" key="3">
    <source>
        <dbReference type="Proteomes" id="UP000319804"/>
    </source>
</evidence>
<dbReference type="SUPFAM" id="SSF55961">
    <property type="entry name" value="Bet v1-like"/>
    <property type="match status" value="1"/>
</dbReference>
<dbReference type="CDD" id="cd07812">
    <property type="entry name" value="SRPBCC"/>
    <property type="match status" value="1"/>
</dbReference>
<dbReference type="InterPro" id="IPR023393">
    <property type="entry name" value="START-like_dom_sf"/>
</dbReference>